<evidence type="ECO:0000256" key="3">
    <source>
        <dbReference type="ARBA" id="ARBA00022692"/>
    </source>
</evidence>
<dbReference type="KEGG" id="alim:106516926"/>
<keyword evidence="8" id="KW-1133">Transmembrane helix</keyword>
<dbReference type="AlphaFoldDB" id="A0A2I4B5I3"/>
<keyword evidence="9" id="KW-0472">Membrane</keyword>
<evidence type="ECO:0000256" key="7">
    <source>
        <dbReference type="ARBA" id="ARBA00022889"/>
    </source>
</evidence>
<keyword evidence="10" id="KW-0325">Glycoprotein</keyword>
<feature type="chain" id="PRO_5014118687" evidence="12">
    <location>
        <begin position="37"/>
        <end position="295"/>
    </location>
</feature>
<comment type="subcellular location">
    <subcellularLocation>
        <location evidence="1">Cell membrane</location>
        <topology evidence="1">Single-pass type I membrane protein</topology>
    </subcellularLocation>
</comment>
<dbReference type="SMART" id="SM00112">
    <property type="entry name" value="CA"/>
    <property type="match status" value="2"/>
</dbReference>
<dbReference type="PRINTS" id="PR00205">
    <property type="entry name" value="CADHERIN"/>
</dbReference>
<keyword evidence="14" id="KW-1185">Reference proteome</keyword>
<sequence length="295" mass="32715">MASDKSFSSCGKWRSLSRSVQCFLLSLCCLSHIVSGQIRYTVPEEMKRGSLIGNVAHDLGLNVERLRSGRARIVTRQSLQYTELKTDKGVLVVNERIDREQLCGDTTPCSFSFEVILENPMELHRVTVEITDINDNSPTFRKEEVKFEISELATLGSRFLLPTAEDADVGINGLQKYTLNTNDVFGLKQLSRPDGRKYAEMVLQKALDREIQPRISLKLIAVDGGTPPRSGTVNIDVTVLDVNDNPPVFNQSLYRATVSENAIKGIYITTVNASDADSGSNGLVPYECYDSCNLI</sequence>
<evidence type="ECO:0000256" key="12">
    <source>
        <dbReference type="SAM" id="SignalP"/>
    </source>
</evidence>
<dbReference type="InterPro" id="IPR013164">
    <property type="entry name" value="Cadherin_N"/>
</dbReference>
<proteinExistence type="predicted"/>
<evidence type="ECO:0000256" key="11">
    <source>
        <dbReference type="PROSITE-ProRule" id="PRU00043"/>
    </source>
</evidence>
<gene>
    <name evidence="15" type="primary">LOC106516926</name>
</gene>
<dbReference type="PROSITE" id="PS50268">
    <property type="entry name" value="CADHERIN_2"/>
    <property type="match status" value="2"/>
</dbReference>
<dbReference type="Pfam" id="PF00028">
    <property type="entry name" value="Cadherin"/>
    <property type="match status" value="1"/>
</dbReference>
<feature type="domain" description="Cadherin" evidence="13">
    <location>
        <begin position="84"/>
        <end position="140"/>
    </location>
</feature>
<dbReference type="PANTHER" id="PTHR24028">
    <property type="entry name" value="CADHERIN-87A"/>
    <property type="match status" value="1"/>
</dbReference>
<evidence type="ECO:0000313" key="15">
    <source>
        <dbReference type="RefSeq" id="XP_013862997.1"/>
    </source>
</evidence>
<keyword evidence="4 12" id="KW-0732">Signal</keyword>
<evidence type="ECO:0000259" key="13">
    <source>
        <dbReference type="PROSITE" id="PS50268"/>
    </source>
</evidence>
<dbReference type="InterPro" id="IPR020894">
    <property type="entry name" value="Cadherin_CS"/>
</dbReference>
<keyword evidence="5" id="KW-0677">Repeat</keyword>
<dbReference type="OrthoDB" id="6252479at2759"/>
<organism evidence="14 15">
    <name type="scientific">Austrofundulus limnaeus</name>
    <name type="common">Annual killifish</name>
    <dbReference type="NCBI Taxonomy" id="52670"/>
    <lineage>
        <taxon>Eukaryota</taxon>
        <taxon>Metazoa</taxon>
        <taxon>Chordata</taxon>
        <taxon>Craniata</taxon>
        <taxon>Vertebrata</taxon>
        <taxon>Euteleostomi</taxon>
        <taxon>Actinopterygii</taxon>
        <taxon>Neopterygii</taxon>
        <taxon>Teleostei</taxon>
        <taxon>Neoteleostei</taxon>
        <taxon>Acanthomorphata</taxon>
        <taxon>Ovalentaria</taxon>
        <taxon>Atherinomorphae</taxon>
        <taxon>Cyprinodontiformes</taxon>
        <taxon>Rivulidae</taxon>
        <taxon>Austrofundulus</taxon>
    </lineage>
</organism>
<dbReference type="CDD" id="cd11304">
    <property type="entry name" value="Cadherin_repeat"/>
    <property type="match status" value="3"/>
</dbReference>
<evidence type="ECO:0000256" key="9">
    <source>
        <dbReference type="ARBA" id="ARBA00023136"/>
    </source>
</evidence>
<dbReference type="FunFam" id="2.60.40.60:FF:000007">
    <property type="entry name" value="Protocadherin alpha 2"/>
    <property type="match status" value="1"/>
</dbReference>
<dbReference type="GO" id="GO:0009653">
    <property type="term" value="P:anatomical structure morphogenesis"/>
    <property type="evidence" value="ECO:0007669"/>
    <property type="project" value="UniProtKB-ARBA"/>
</dbReference>
<name>A0A2I4B5I3_AUSLI</name>
<dbReference type="SUPFAM" id="SSF49313">
    <property type="entry name" value="Cadherin-like"/>
    <property type="match status" value="3"/>
</dbReference>
<keyword evidence="2" id="KW-1003">Cell membrane</keyword>
<dbReference type="InParanoid" id="A0A2I4B5I3"/>
<accession>A0A2I4B5I3</accession>
<evidence type="ECO:0000256" key="4">
    <source>
        <dbReference type="ARBA" id="ARBA00022729"/>
    </source>
</evidence>
<feature type="domain" description="Cadherin" evidence="13">
    <location>
        <begin position="141"/>
        <end position="249"/>
    </location>
</feature>
<feature type="signal peptide" evidence="12">
    <location>
        <begin position="1"/>
        <end position="36"/>
    </location>
</feature>
<evidence type="ECO:0000256" key="6">
    <source>
        <dbReference type="ARBA" id="ARBA00022837"/>
    </source>
</evidence>
<dbReference type="GO" id="GO:0007156">
    <property type="term" value="P:homophilic cell adhesion via plasma membrane adhesion molecules"/>
    <property type="evidence" value="ECO:0007669"/>
    <property type="project" value="InterPro"/>
</dbReference>
<dbReference type="GeneID" id="106516926"/>
<dbReference type="FunFam" id="2.60.40.60:FF:000006">
    <property type="entry name" value="Protocadherin alpha 2"/>
    <property type="match status" value="1"/>
</dbReference>
<dbReference type="GO" id="GO:0005886">
    <property type="term" value="C:plasma membrane"/>
    <property type="evidence" value="ECO:0007669"/>
    <property type="project" value="UniProtKB-SubCell"/>
</dbReference>
<dbReference type="PANTHER" id="PTHR24028:SF296">
    <property type="entry name" value="PROTOCADHERIN 1 GAMMA 11 PRECURSOR-RELATED"/>
    <property type="match status" value="1"/>
</dbReference>
<evidence type="ECO:0000256" key="1">
    <source>
        <dbReference type="ARBA" id="ARBA00004251"/>
    </source>
</evidence>
<evidence type="ECO:0000256" key="2">
    <source>
        <dbReference type="ARBA" id="ARBA00022475"/>
    </source>
</evidence>
<dbReference type="GO" id="GO:0005509">
    <property type="term" value="F:calcium ion binding"/>
    <property type="evidence" value="ECO:0007669"/>
    <property type="project" value="UniProtKB-UniRule"/>
</dbReference>
<evidence type="ECO:0000256" key="5">
    <source>
        <dbReference type="ARBA" id="ARBA00022737"/>
    </source>
</evidence>
<evidence type="ECO:0000256" key="8">
    <source>
        <dbReference type="ARBA" id="ARBA00022989"/>
    </source>
</evidence>
<evidence type="ECO:0000256" key="10">
    <source>
        <dbReference type="ARBA" id="ARBA00023180"/>
    </source>
</evidence>
<protein>
    <submittedName>
        <fullName evidence="15">Protocadherin beta-1</fullName>
    </submittedName>
</protein>
<evidence type="ECO:0000313" key="14">
    <source>
        <dbReference type="Proteomes" id="UP000192220"/>
    </source>
</evidence>
<reference evidence="15" key="1">
    <citation type="submission" date="2025-08" db="UniProtKB">
        <authorList>
            <consortium name="RefSeq"/>
        </authorList>
    </citation>
    <scope>IDENTIFICATION</scope>
</reference>
<keyword evidence="6 11" id="KW-0106">Calcium</keyword>
<dbReference type="InterPro" id="IPR002126">
    <property type="entry name" value="Cadherin-like_dom"/>
</dbReference>
<dbReference type="InterPro" id="IPR050174">
    <property type="entry name" value="Protocadherin/Cadherin-CA"/>
</dbReference>
<keyword evidence="7" id="KW-0130">Cell adhesion</keyword>
<dbReference type="PROSITE" id="PS00232">
    <property type="entry name" value="CADHERIN_1"/>
    <property type="match status" value="1"/>
</dbReference>
<dbReference type="InterPro" id="IPR015919">
    <property type="entry name" value="Cadherin-like_sf"/>
</dbReference>
<dbReference type="RefSeq" id="XP_013862997.1">
    <property type="nucleotide sequence ID" value="XM_014007543.1"/>
</dbReference>
<dbReference type="Gene3D" id="2.60.40.60">
    <property type="entry name" value="Cadherins"/>
    <property type="match status" value="3"/>
</dbReference>
<keyword evidence="3" id="KW-0812">Transmembrane</keyword>
<dbReference type="Pfam" id="PF08266">
    <property type="entry name" value="Cadherin_2"/>
    <property type="match status" value="1"/>
</dbReference>
<dbReference type="Proteomes" id="UP000192220">
    <property type="component" value="Unplaced"/>
</dbReference>